<dbReference type="AlphaFoldDB" id="A0A0R3SBB5"/>
<dbReference type="WBParaSite" id="HDID_0000174501-mRNA-1">
    <property type="protein sequence ID" value="HDID_0000174501-mRNA-1"/>
    <property type="gene ID" value="HDID_0000174501"/>
</dbReference>
<dbReference type="Proteomes" id="UP000274504">
    <property type="component" value="Unassembled WGS sequence"/>
</dbReference>
<evidence type="ECO:0000313" key="1">
    <source>
        <dbReference type="EMBL" id="VDL19207.1"/>
    </source>
</evidence>
<sequence>MGCEATFLEKTILKECYVTDRNINLMDLDWMDELNLLHFPDENETCQTPTLEPMNAENLVSGCNQYLHVPEIPRPSIHIQLSKADSPRTQP</sequence>
<evidence type="ECO:0000313" key="2">
    <source>
        <dbReference type="Proteomes" id="UP000274504"/>
    </source>
</evidence>
<gene>
    <name evidence="1" type="ORF">HDID_LOCUS1746</name>
</gene>
<dbReference type="OrthoDB" id="6284779at2759"/>
<name>A0A0R3SBB5_HYMDI</name>
<reference evidence="1 2" key="2">
    <citation type="submission" date="2018-11" db="EMBL/GenBank/DDBJ databases">
        <authorList>
            <consortium name="Pathogen Informatics"/>
        </authorList>
    </citation>
    <scope>NUCLEOTIDE SEQUENCE [LARGE SCALE GENOMIC DNA]</scope>
</reference>
<reference evidence="3" key="1">
    <citation type="submission" date="2017-02" db="UniProtKB">
        <authorList>
            <consortium name="WormBaseParasite"/>
        </authorList>
    </citation>
    <scope>IDENTIFICATION</scope>
</reference>
<dbReference type="EMBL" id="UYSG01000355">
    <property type="protein sequence ID" value="VDL19207.1"/>
    <property type="molecule type" value="Genomic_DNA"/>
</dbReference>
<accession>A0A0R3SBB5</accession>
<organism evidence="3">
    <name type="scientific">Hymenolepis diminuta</name>
    <name type="common">Rat tapeworm</name>
    <dbReference type="NCBI Taxonomy" id="6216"/>
    <lineage>
        <taxon>Eukaryota</taxon>
        <taxon>Metazoa</taxon>
        <taxon>Spiralia</taxon>
        <taxon>Lophotrochozoa</taxon>
        <taxon>Platyhelminthes</taxon>
        <taxon>Cestoda</taxon>
        <taxon>Eucestoda</taxon>
        <taxon>Cyclophyllidea</taxon>
        <taxon>Hymenolepididae</taxon>
        <taxon>Hymenolepis</taxon>
    </lineage>
</organism>
<proteinExistence type="predicted"/>
<evidence type="ECO:0000313" key="3">
    <source>
        <dbReference type="WBParaSite" id="HDID_0000174501-mRNA-1"/>
    </source>
</evidence>
<protein>
    <submittedName>
        <fullName evidence="3">Bestrophin homolog</fullName>
    </submittedName>
</protein>